<dbReference type="RefSeq" id="WP_085765710.1">
    <property type="nucleotide sequence ID" value="NZ_CP019344.1"/>
</dbReference>
<dbReference type="STRING" id="331648.BST97_02230"/>
<dbReference type="GO" id="GO:0008770">
    <property type="term" value="F:[acyl-carrier-protein] phosphodiesterase activity"/>
    <property type="evidence" value="ECO:0007669"/>
    <property type="project" value="InterPro"/>
</dbReference>
<sequence>MNFLAHVFLSKGDDFITIGNFIADSVRGKDFSKYPDRVAKGIMLHRYIDTYTDQHQIVRSSKDLIRKEYGHWSGVIVDIYYDHFLAANWKHYHQVPLETFAGNFYNLLESNHELLPKKVQNFLPYMVEQDWLSNYATIEGISRIFYQMNNRTRGKSKMDFAPIDLVIYYQQLEEHFQEFMQELMDYVDEIFPK</sequence>
<dbReference type="AlphaFoldDB" id="A0A1W6MH55"/>
<dbReference type="PIRSF" id="PIRSF011489">
    <property type="entry name" value="DUF479"/>
    <property type="match status" value="1"/>
</dbReference>
<dbReference type="GO" id="GO:0006633">
    <property type="term" value="P:fatty acid biosynthetic process"/>
    <property type="evidence" value="ECO:0007669"/>
    <property type="project" value="InterPro"/>
</dbReference>
<reference evidence="4 5" key="1">
    <citation type="submission" date="2016-11" db="EMBL/GenBank/DDBJ databases">
        <title>Trade-off between light-utilization and light-protection in marine flavobacteria.</title>
        <authorList>
            <person name="Kumagai Y."/>
        </authorList>
    </citation>
    <scope>NUCLEOTIDE SEQUENCE [LARGE SCALE GENOMIC DNA]</scope>
    <source>
        <strain evidence="4 5">JCM 13191</strain>
    </source>
</reference>
<accession>A0A1W6MH55</accession>
<protein>
    <submittedName>
        <fullName evidence="4">ACP phosphodiesterase</fullName>
    </submittedName>
</protein>
<evidence type="ECO:0000256" key="1">
    <source>
        <dbReference type="ARBA" id="ARBA00022516"/>
    </source>
</evidence>
<dbReference type="PANTHER" id="PTHR38764">
    <property type="entry name" value="ACYL CARRIER PROTEIN PHOSPHODIESTERASE"/>
    <property type="match status" value="1"/>
</dbReference>
<evidence type="ECO:0000256" key="2">
    <source>
        <dbReference type="ARBA" id="ARBA00022801"/>
    </source>
</evidence>
<keyword evidence="5" id="KW-1185">Reference proteome</keyword>
<keyword evidence="1" id="KW-0444">Lipid biosynthesis</keyword>
<dbReference type="InterPro" id="IPR007431">
    <property type="entry name" value="ACP_PD"/>
</dbReference>
<proteinExistence type="predicted"/>
<evidence type="ECO:0000313" key="5">
    <source>
        <dbReference type="Proteomes" id="UP000193431"/>
    </source>
</evidence>
<evidence type="ECO:0000313" key="4">
    <source>
        <dbReference type="EMBL" id="ARN76910.1"/>
    </source>
</evidence>
<organism evidence="4 5">
    <name type="scientific">Nonlabens spongiae</name>
    <dbReference type="NCBI Taxonomy" id="331648"/>
    <lineage>
        <taxon>Bacteria</taxon>
        <taxon>Pseudomonadati</taxon>
        <taxon>Bacteroidota</taxon>
        <taxon>Flavobacteriia</taxon>
        <taxon>Flavobacteriales</taxon>
        <taxon>Flavobacteriaceae</taxon>
        <taxon>Nonlabens</taxon>
    </lineage>
</organism>
<dbReference type="Pfam" id="PF04336">
    <property type="entry name" value="ACP_PD"/>
    <property type="match status" value="1"/>
</dbReference>
<dbReference type="EMBL" id="CP019344">
    <property type="protein sequence ID" value="ARN76910.1"/>
    <property type="molecule type" value="Genomic_DNA"/>
</dbReference>
<evidence type="ECO:0000256" key="3">
    <source>
        <dbReference type="ARBA" id="ARBA00023098"/>
    </source>
</evidence>
<keyword evidence="2" id="KW-0378">Hydrolase</keyword>
<keyword evidence="3" id="KW-0443">Lipid metabolism</keyword>
<name>A0A1W6MH55_9FLAO</name>
<dbReference type="Proteomes" id="UP000193431">
    <property type="component" value="Chromosome"/>
</dbReference>
<dbReference type="OrthoDB" id="8442777at2"/>
<dbReference type="PANTHER" id="PTHR38764:SF1">
    <property type="entry name" value="ACYL CARRIER PROTEIN PHOSPHODIESTERASE"/>
    <property type="match status" value="1"/>
</dbReference>
<gene>
    <name evidence="4" type="ORF">BST97_02230</name>
</gene>